<accession>A0A2A5C7N3</accession>
<evidence type="ECO:0000259" key="1">
    <source>
        <dbReference type="PROSITE" id="PS51819"/>
    </source>
</evidence>
<dbReference type="PROSITE" id="PS51819">
    <property type="entry name" value="VOC"/>
    <property type="match status" value="2"/>
</dbReference>
<dbReference type="Proteomes" id="UP000228987">
    <property type="component" value="Unassembled WGS sequence"/>
</dbReference>
<reference evidence="3" key="1">
    <citation type="submission" date="2017-08" db="EMBL/GenBank/DDBJ databases">
        <title>A dynamic microbial community with high functional redundancy inhabits the cold, oxic subseafloor aquifer.</title>
        <authorList>
            <person name="Tully B.J."/>
            <person name="Wheat C.G."/>
            <person name="Glazer B.T."/>
            <person name="Huber J.A."/>
        </authorList>
    </citation>
    <scope>NUCLEOTIDE SEQUENCE [LARGE SCALE GENOMIC DNA]</scope>
</reference>
<comment type="caution">
    <text evidence="2">The sequence shown here is derived from an EMBL/GenBank/DDBJ whole genome shotgun (WGS) entry which is preliminary data.</text>
</comment>
<name>A0A2A5C7N3_9GAMM</name>
<dbReference type="EMBL" id="NVWI01000012">
    <property type="protein sequence ID" value="PCJ39763.1"/>
    <property type="molecule type" value="Genomic_DNA"/>
</dbReference>
<proteinExistence type="predicted"/>
<dbReference type="SUPFAM" id="SSF54593">
    <property type="entry name" value="Glyoxalase/Bleomycin resistance protein/Dihydroxybiphenyl dioxygenase"/>
    <property type="match status" value="1"/>
</dbReference>
<feature type="domain" description="VOC" evidence="1">
    <location>
        <begin position="9"/>
        <end position="135"/>
    </location>
</feature>
<dbReference type="PANTHER" id="PTHR36110">
    <property type="entry name" value="RING-CLEAVING DIOXYGENASE MHQE-RELATED"/>
    <property type="match status" value="1"/>
</dbReference>
<dbReference type="Gene3D" id="3.10.180.10">
    <property type="entry name" value="2,3-Dihydroxybiphenyl 1,2-Dioxygenase, domain 1"/>
    <property type="match status" value="2"/>
</dbReference>
<dbReference type="InterPro" id="IPR037523">
    <property type="entry name" value="VOC_core"/>
</dbReference>
<protein>
    <submittedName>
        <fullName evidence="2">Glyoxalase</fullName>
    </submittedName>
</protein>
<feature type="domain" description="VOC" evidence="1">
    <location>
        <begin position="156"/>
        <end position="278"/>
    </location>
</feature>
<evidence type="ECO:0000313" key="2">
    <source>
        <dbReference type="EMBL" id="PCJ39763.1"/>
    </source>
</evidence>
<organism evidence="2 3">
    <name type="scientific">SAR86 cluster bacterium</name>
    <dbReference type="NCBI Taxonomy" id="2030880"/>
    <lineage>
        <taxon>Bacteria</taxon>
        <taxon>Pseudomonadati</taxon>
        <taxon>Pseudomonadota</taxon>
        <taxon>Gammaproteobacteria</taxon>
        <taxon>SAR86 cluster</taxon>
    </lineage>
</organism>
<evidence type="ECO:0000313" key="3">
    <source>
        <dbReference type="Proteomes" id="UP000228987"/>
    </source>
</evidence>
<sequence>MDANTFIQRHHHLTLNVGGAQEDYDFHTKILGLKSVKKTALYDGEKPVYHFYYGNDHGEESTLITCFPFRQLGRKGRRGTGQISTVALSVPVSSLSFWEKHLKEHAFEVNESERFGETLLQFKHPCGIEYELVGIEDDDRTPYSNGVIPTEYGIRGTHGITVSVSDVENSDEFMQHGWSGKNRQTDGSYIRYEVGKGGSGAIIDFREEPSLKQGSWEYGEGVVHHCAFQVEDFAVQDNVKFHLEGLGYTDVSERKDRGYFDSVYVRTPGGALFEAAVSKPQGFLVDESYENLGKSLQIPPFFESRRDELVGFLEPLLY</sequence>
<dbReference type="PANTHER" id="PTHR36110:SF4">
    <property type="entry name" value="RING-CLEAVING DIOXYGENASE MHQA-RELATED"/>
    <property type="match status" value="1"/>
</dbReference>
<dbReference type="InterPro" id="IPR029068">
    <property type="entry name" value="Glyas_Bleomycin-R_OHBP_Dase"/>
</dbReference>
<dbReference type="InterPro" id="IPR052537">
    <property type="entry name" value="Extradiol_RC_dioxygenase"/>
</dbReference>
<dbReference type="AlphaFoldDB" id="A0A2A5C7N3"/>
<gene>
    <name evidence="2" type="ORF">COA71_12805</name>
</gene>